<keyword evidence="4" id="KW-1185">Reference proteome</keyword>
<feature type="domain" description="Pesticidal crystal protein Cry1Aa" evidence="2">
    <location>
        <begin position="523"/>
        <end position="570"/>
    </location>
</feature>
<evidence type="ECO:0000259" key="2">
    <source>
        <dbReference type="Pfam" id="PF18449"/>
    </source>
</evidence>
<feature type="domain" description="Pesticidal crystal protein Cry1Aa" evidence="2">
    <location>
        <begin position="457"/>
        <end position="515"/>
    </location>
</feature>
<dbReference type="InterPro" id="IPR054544">
    <property type="entry name" value="Pest_crys_Cry1Aa_dom-IV"/>
</dbReference>
<feature type="domain" description="Pesticidal crystal protein Cry1Aa" evidence="2">
    <location>
        <begin position="145"/>
        <end position="204"/>
    </location>
</feature>
<comment type="caution">
    <text evidence="3">The sequence shown here is derived from an EMBL/GenBank/DDBJ whole genome shotgun (WGS) entry which is preliminary data.</text>
</comment>
<sequence length="576" mass="61732">MNKKMNKLALAFLATNIIASTVINEIPLGTQAAQLIAATNTADKVAEAKANFHGFSLSADATSWFAKIDEKKKSDYQYDFYINGSFAASWYVNGVSPYANNSTDGIDRIVSQGHTFKEGDVLTATVTIDGTAYEVGKLSLSSYNDAKTAADALFINNDTTKGIKDSTTQAAIDAAKVLANKVTDTTKKAELTKELTLAQNILNAKANFHGLSVNTNATSWSAKIDEKKKSDYGYTFSINGSYAASWYTDGTSPYSNNSTDGIDRIVSQGYTFKEGDVLTATVTFDDTVYEVGKLTISFYNDTKTAVDALFINNDSTKGIKDSTTQAAIDAAQALIGRVTDTTKKAELTKELTLAQNILNAKTNFHGLSVNTNATSWSAKIDEKKKSDYAYTFSINGSYAAEWYTVGTSPYAINSTDGIDRIISQGYAFKEGDVLTATVTFDGTVYEIGKLTVSFYNNAKAATDALFINNDSTKGIKDSTTQATIDAAQVLVNKVTDATKKAALQADIAKAQNELNTRNAEATKQAAATTSVNELFINNNSANHIKDSTNQAAIDAAQAKVNLVTDVSKKSGITSPN</sequence>
<organism evidence="3 4">
    <name type="scientific">Listeria cornellensis FSL F6-0969</name>
    <dbReference type="NCBI Taxonomy" id="1265820"/>
    <lineage>
        <taxon>Bacteria</taxon>
        <taxon>Bacillati</taxon>
        <taxon>Bacillota</taxon>
        <taxon>Bacilli</taxon>
        <taxon>Bacillales</taxon>
        <taxon>Listeriaceae</taxon>
        <taxon>Listeria</taxon>
    </lineage>
</organism>
<reference evidence="3 4" key="1">
    <citation type="journal article" date="2014" name="Int. J. Syst. Evol. Microbiol.">
        <title>Listeria floridensis sp. nov., Listeria aquatica sp. nov., Listeria cornellensis sp. nov., Listeria riparia sp. nov. and Listeria grandensis sp. nov., from agricultural and natural environments.</title>
        <authorList>
            <person name="den Bakker H.C."/>
            <person name="Warchocki S."/>
            <person name="Wright E.M."/>
            <person name="Allred A.F."/>
            <person name="Ahlstrom C."/>
            <person name="Manuel C.S."/>
            <person name="Stasiewicz M.J."/>
            <person name="Burrell A."/>
            <person name="Roof S."/>
            <person name="Strawn L."/>
            <person name="Fortes E.D."/>
            <person name="Nightingale K.K."/>
            <person name="Kephart D."/>
            <person name="Wiedmann M."/>
        </authorList>
    </citation>
    <scope>NUCLEOTIDE SEQUENCE [LARGE SCALE GENOMIC DNA]</scope>
    <source>
        <strain evidence="4">FSL F6-969</strain>
    </source>
</reference>
<dbReference type="Pfam" id="PF18449">
    <property type="entry name" value="Endotoxin_C2"/>
    <property type="match status" value="4"/>
</dbReference>
<accession>W7CAC7</accession>
<protein>
    <recommendedName>
        <fullName evidence="2">Pesticidal crystal protein Cry1Aa domain-containing protein</fullName>
    </recommendedName>
</protein>
<feature type="chain" id="PRO_5039711962" description="Pesticidal crystal protein Cry1Aa domain-containing protein" evidence="1">
    <location>
        <begin position="20"/>
        <end position="576"/>
    </location>
</feature>
<evidence type="ECO:0000256" key="1">
    <source>
        <dbReference type="SAM" id="SignalP"/>
    </source>
</evidence>
<proteinExistence type="predicted"/>
<gene>
    <name evidence="3" type="ORF">PCORN_11137</name>
</gene>
<dbReference type="RefSeq" id="WP_036079690.1">
    <property type="nucleotide sequence ID" value="NZ_AODE01000019.1"/>
</dbReference>
<keyword evidence="1" id="KW-0732">Signal</keyword>
<feature type="domain" description="Pesticidal crystal protein Cry1Aa" evidence="2">
    <location>
        <begin position="303"/>
        <end position="360"/>
    </location>
</feature>
<dbReference type="AlphaFoldDB" id="W7CAC7"/>
<dbReference type="PATRIC" id="fig|1265820.5.peg.2185"/>
<evidence type="ECO:0000313" key="3">
    <source>
        <dbReference type="EMBL" id="EUJ29683.1"/>
    </source>
</evidence>
<name>W7CAC7_9LIST</name>
<dbReference type="EMBL" id="AODE01000019">
    <property type="protein sequence ID" value="EUJ29683.1"/>
    <property type="molecule type" value="Genomic_DNA"/>
</dbReference>
<evidence type="ECO:0000313" key="4">
    <source>
        <dbReference type="Proteomes" id="UP000019254"/>
    </source>
</evidence>
<dbReference type="Proteomes" id="UP000019254">
    <property type="component" value="Unassembled WGS sequence"/>
</dbReference>
<feature type="signal peptide" evidence="1">
    <location>
        <begin position="1"/>
        <end position="19"/>
    </location>
</feature>